<evidence type="ECO:0000259" key="5">
    <source>
        <dbReference type="PROSITE" id="PS50217"/>
    </source>
</evidence>
<dbReference type="InterPro" id="IPR046347">
    <property type="entry name" value="bZIP_sf"/>
</dbReference>
<feature type="compositionally biased region" description="Low complexity" evidence="4">
    <location>
        <begin position="26"/>
        <end position="36"/>
    </location>
</feature>
<dbReference type="Proteomes" id="UP000823749">
    <property type="component" value="Chromosome 13"/>
</dbReference>
<comment type="caution">
    <text evidence="6">The sequence shown here is derived from an EMBL/GenBank/DDBJ whole genome shotgun (WGS) entry which is preliminary data.</text>
</comment>
<gene>
    <name evidence="6" type="ORF">RHGRI_036735</name>
</gene>
<protein>
    <recommendedName>
        <fullName evidence="5">BZIP domain-containing protein</fullName>
    </recommendedName>
</protein>
<accession>A0AAV6HUH5</accession>
<evidence type="ECO:0000256" key="4">
    <source>
        <dbReference type="SAM" id="MobiDB-lite"/>
    </source>
</evidence>
<keyword evidence="7" id="KW-1185">Reference proteome</keyword>
<evidence type="ECO:0000256" key="3">
    <source>
        <dbReference type="ARBA" id="ARBA00023242"/>
    </source>
</evidence>
<comment type="subcellular location">
    <subcellularLocation>
        <location evidence="1">Nucleus</location>
    </subcellularLocation>
</comment>
<keyword evidence="3" id="KW-0539">Nucleus</keyword>
<keyword evidence="2" id="KW-0238">DNA-binding</keyword>
<dbReference type="SUPFAM" id="SSF57959">
    <property type="entry name" value="Leucine zipper domain"/>
    <property type="match status" value="1"/>
</dbReference>
<dbReference type="PANTHER" id="PTHR22952">
    <property type="entry name" value="CAMP-RESPONSE ELEMENT BINDING PROTEIN-RELATED"/>
    <property type="match status" value="1"/>
</dbReference>
<dbReference type="GO" id="GO:0003700">
    <property type="term" value="F:DNA-binding transcription factor activity"/>
    <property type="evidence" value="ECO:0007669"/>
    <property type="project" value="InterPro"/>
</dbReference>
<dbReference type="Pfam" id="PF00170">
    <property type="entry name" value="bZIP_1"/>
    <property type="match status" value="1"/>
</dbReference>
<dbReference type="PANTHER" id="PTHR22952:SF395">
    <property type="entry name" value="ABSCISIC ACID-INSENSITIVE 5-LIKE PROTEIN 1"/>
    <property type="match status" value="1"/>
</dbReference>
<dbReference type="Gene3D" id="1.20.5.170">
    <property type="match status" value="1"/>
</dbReference>
<dbReference type="EMBL" id="JACTNZ010000013">
    <property type="protein sequence ID" value="KAG5515786.1"/>
    <property type="molecule type" value="Genomic_DNA"/>
</dbReference>
<dbReference type="FunFam" id="1.20.5.170:FF:000036">
    <property type="entry name" value="ABSCISIC ACID-INSENSITIVE 5-like protein 2"/>
    <property type="match status" value="1"/>
</dbReference>
<sequence length="355" mass="39602">MEDSDPESIEVKSELPQHPSEKSAENRSSSSSPNKQSTIFSLTLDEFQYKSGKSFGSMNMDELLNSVWNAEGNPFPSHSIQNDASYDENGATSMYLHGQGSFSIPTPLCNKTVEEVWAEINRNQSPTQNPNIVSNDFSEREQTFGEITLEDFLIKVGVIQEPCTPLPAAQEMVDCFQNPCGNFLISDDTGLDPDIGPGRMMGLGFSHPNPNNGNNFQANGSPMYQVFTPSGSFVGESSNNNVNNENEKCNGVGGEPQIRRRTTNGSFELAVERRQRRMIKNRESAARSRARKQAYTAELEIELNQLREENTRLKTIMGEAENKRKPEVLKGKQLTKAQRTAEKIKTMRRTSSSAW</sequence>
<dbReference type="AlphaFoldDB" id="A0AAV6HUH5"/>
<dbReference type="CDD" id="cd14707">
    <property type="entry name" value="bZIP_plant_BZIP46"/>
    <property type="match status" value="1"/>
</dbReference>
<dbReference type="InterPro" id="IPR004827">
    <property type="entry name" value="bZIP"/>
</dbReference>
<name>A0AAV6HUH5_9ERIC</name>
<evidence type="ECO:0000313" key="7">
    <source>
        <dbReference type="Proteomes" id="UP000823749"/>
    </source>
</evidence>
<dbReference type="GO" id="GO:0003677">
    <property type="term" value="F:DNA binding"/>
    <property type="evidence" value="ECO:0007669"/>
    <property type="project" value="UniProtKB-KW"/>
</dbReference>
<feature type="region of interest" description="Disordered" evidence="4">
    <location>
        <begin position="1"/>
        <end position="36"/>
    </location>
</feature>
<dbReference type="InterPro" id="IPR043452">
    <property type="entry name" value="BZIP46-like"/>
</dbReference>
<dbReference type="SMART" id="SM00338">
    <property type="entry name" value="BRLZ"/>
    <property type="match status" value="1"/>
</dbReference>
<evidence type="ECO:0000313" key="6">
    <source>
        <dbReference type="EMBL" id="KAG5515786.1"/>
    </source>
</evidence>
<feature type="compositionally biased region" description="Basic and acidic residues" evidence="4">
    <location>
        <begin position="320"/>
        <end position="330"/>
    </location>
</feature>
<evidence type="ECO:0000256" key="2">
    <source>
        <dbReference type="ARBA" id="ARBA00023125"/>
    </source>
</evidence>
<feature type="region of interest" description="Disordered" evidence="4">
    <location>
        <begin position="319"/>
        <end position="355"/>
    </location>
</feature>
<feature type="domain" description="BZIP" evidence="5">
    <location>
        <begin position="271"/>
        <end position="315"/>
    </location>
</feature>
<evidence type="ECO:0000256" key="1">
    <source>
        <dbReference type="ARBA" id="ARBA00004123"/>
    </source>
</evidence>
<dbReference type="PROSITE" id="PS00036">
    <property type="entry name" value="BZIP_BASIC"/>
    <property type="match status" value="1"/>
</dbReference>
<dbReference type="GO" id="GO:0005634">
    <property type="term" value="C:nucleus"/>
    <property type="evidence" value="ECO:0007669"/>
    <property type="project" value="UniProtKB-SubCell"/>
</dbReference>
<feature type="compositionally biased region" description="Basic and acidic residues" evidence="4">
    <location>
        <begin position="9"/>
        <end position="25"/>
    </location>
</feature>
<dbReference type="GO" id="GO:0045893">
    <property type="term" value="P:positive regulation of DNA-templated transcription"/>
    <property type="evidence" value="ECO:0007669"/>
    <property type="project" value="InterPro"/>
</dbReference>
<reference evidence="6 7" key="1">
    <citation type="submission" date="2020-08" db="EMBL/GenBank/DDBJ databases">
        <title>Plant Genome Project.</title>
        <authorList>
            <person name="Zhang R.-G."/>
        </authorList>
    </citation>
    <scope>NUCLEOTIDE SEQUENCE [LARGE SCALE GENOMIC DNA]</scope>
    <source>
        <strain evidence="6">WSP0</strain>
        <tissue evidence="6">Leaf</tissue>
    </source>
</reference>
<organism evidence="6 7">
    <name type="scientific">Rhododendron griersonianum</name>
    <dbReference type="NCBI Taxonomy" id="479676"/>
    <lineage>
        <taxon>Eukaryota</taxon>
        <taxon>Viridiplantae</taxon>
        <taxon>Streptophyta</taxon>
        <taxon>Embryophyta</taxon>
        <taxon>Tracheophyta</taxon>
        <taxon>Spermatophyta</taxon>
        <taxon>Magnoliopsida</taxon>
        <taxon>eudicotyledons</taxon>
        <taxon>Gunneridae</taxon>
        <taxon>Pentapetalae</taxon>
        <taxon>asterids</taxon>
        <taxon>Ericales</taxon>
        <taxon>Ericaceae</taxon>
        <taxon>Ericoideae</taxon>
        <taxon>Rhodoreae</taxon>
        <taxon>Rhododendron</taxon>
    </lineage>
</organism>
<dbReference type="PROSITE" id="PS50217">
    <property type="entry name" value="BZIP"/>
    <property type="match status" value="1"/>
</dbReference>
<proteinExistence type="predicted"/>